<dbReference type="InterPro" id="IPR052708">
    <property type="entry name" value="PxpC"/>
</dbReference>
<sequence length="338" mass="34382">MSGALIVHKAGPAMSLQDLGRPGLLSRGLSRGGAADRLALAEGAALLGQGSECAALEMAGMGGVFEATQSLRIALTGAPMRATLDAAPLVWGASHGLRAGMRLEIGPVLAGIYGYLQVGGGFAASEVLGARGAHLSAGIGRVLAAGDRLAVGADAGGETGLALPQDDRFSGGTLRALHGPQTAMFSSDEVARFQSTRFARDARGNRMGVRLIPDGAGFHSRAGLSILSDIVVPGDIQITGDGAPMVLLSECQTTGGYPRIGTVLPCDLPRAAQAPAGAALTIRFVDRAEALAAERATANAVRALSGRLTRLVRDPRDMRDLLAYQLISGVTAGKTEGG</sequence>
<keyword evidence="1" id="KW-0547">Nucleotide-binding</keyword>
<dbReference type="Pfam" id="PF02626">
    <property type="entry name" value="CT_A_B"/>
    <property type="match status" value="1"/>
</dbReference>
<keyword evidence="2 5" id="KW-0378">Hydrolase</keyword>
<evidence type="ECO:0000256" key="2">
    <source>
        <dbReference type="ARBA" id="ARBA00022801"/>
    </source>
</evidence>
<dbReference type="PANTHER" id="PTHR43309">
    <property type="entry name" value="5-OXOPROLINASE SUBUNIT C"/>
    <property type="match status" value="1"/>
</dbReference>
<dbReference type="InterPro" id="IPR029000">
    <property type="entry name" value="Cyclophilin-like_dom_sf"/>
</dbReference>
<comment type="caution">
    <text evidence="5">The sequence shown here is derived from an EMBL/GenBank/DDBJ whole genome shotgun (WGS) entry which is preliminary data.</text>
</comment>
<keyword evidence="3" id="KW-0067">ATP-binding</keyword>
<organism evidence="5 6">
    <name type="scientific">Roseicyclus mahoneyensis</name>
    <dbReference type="NCBI Taxonomy" id="164332"/>
    <lineage>
        <taxon>Bacteria</taxon>
        <taxon>Pseudomonadati</taxon>
        <taxon>Pseudomonadota</taxon>
        <taxon>Alphaproteobacteria</taxon>
        <taxon>Rhodobacterales</taxon>
        <taxon>Roseobacteraceae</taxon>
        <taxon>Roseicyclus</taxon>
    </lineage>
</organism>
<reference evidence="5 6" key="1">
    <citation type="submission" date="2018-05" db="EMBL/GenBank/DDBJ databases">
        <title>Genomic Encyclopedia of Type Strains, Phase IV (KMG-IV): sequencing the most valuable type-strain genomes for metagenomic binning, comparative biology and taxonomic classification.</title>
        <authorList>
            <person name="Goeker M."/>
        </authorList>
    </citation>
    <scope>NUCLEOTIDE SEQUENCE [LARGE SCALE GENOMIC DNA]</scope>
    <source>
        <strain evidence="5 6">DSM 16097</strain>
    </source>
</reference>
<keyword evidence="6" id="KW-1185">Reference proteome</keyword>
<name>A0A316H461_9RHOB</name>
<dbReference type="Proteomes" id="UP000245708">
    <property type="component" value="Unassembled WGS sequence"/>
</dbReference>
<evidence type="ECO:0000259" key="4">
    <source>
        <dbReference type="SMART" id="SM00797"/>
    </source>
</evidence>
<dbReference type="GO" id="GO:0005524">
    <property type="term" value="F:ATP binding"/>
    <property type="evidence" value="ECO:0007669"/>
    <property type="project" value="UniProtKB-KW"/>
</dbReference>
<dbReference type="GO" id="GO:0016787">
    <property type="term" value="F:hydrolase activity"/>
    <property type="evidence" value="ECO:0007669"/>
    <property type="project" value="UniProtKB-KW"/>
</dbReference>
<feature type="domain" description="Carboxyltransferase" evidence="4">
    <location>
        <begin position="26"/>
        <end position="300"/>
    </location>
</feature>
<dbReference type="RefSeq" id="WP_109664690.1">
    <property type="nucleotide sequence ID" value="NZ_QGGW01000001.1"/>
</dbReference>
<accession>A0A316H461</accession>
<dbReference type="InterPro" id="IPR003778">
    <property type="entry name" value="CT_A_B"/>
</dbReference>
<protein>
    <submittedName>
        <fullName evidence="5">Allophanate hydrolase</fullName>
    </submittedName>
</protein>
<gene>
    <name evidence="5" type="ORF">C7455_101369</name>
</gene>
<dbReference type="AlphaFoldDB" id="A0A316H461"/>
<dbReference type="EMBL" id="QGGW01000001">
    <property type="protein sequence ID" value="PWK62343.1"/>
    <property type="molecule type" value="Genomic_DNA"/>
</dbReference>
<proteinExistence type="predicted"/>
<dbReference type="PANTHER" id="PTHR43309:SF5">
    <property type="entry name" value="5-OXOPROLINASE SUBUNIT C"/>
    <property type="match status" value="1"/>
</dbReference>
<evidence type="ECO:0000256" key="3">
    <source>
        <dbReference type="ARBA" id="ARBA00022840"/>
    </source>
</evidence>
<evidence type="ECO:0000313" key="5">
    <source>
        <dbReference type="EMBL" id="PWK62343.1"/>
    </source>
</evidence>
<dbReference type="OrthoDB" id="9768696at2"/>
<dbReference type="SMART" id="SM00797">
    <property type="entry name" value="AHS2"/>
    <property type="match status" value="1"/>
</dbReference>
<dbReference type="Gene3D" id="2.40.100.10">
    <property type="entry name" value="Cyclophilin-like"/>
    <property type="match status" value="1"/>
</dbReference>
<evidence type="ECO:0000256" key="1">
    <source>
        <dbReference type="ARBA" id="ARBA00022741"/>
    </source>
</evidence>
<evidence type="ECO:0000313" key="6">
    <source>
        <dbReference type="Proteomes" id="UP000245708"/>
    </source>
</evidence>